<evidence type="ECO:0000256" key="2">
    <source>
        <dbReference type="PIRSR" id="PIRSR000137-2"/>
    </source>
</evidence>
<dbReference type="Proteomes" id="UP000829291">
    <property type="component" value="Chromosome 3"/>
</dbReference>
<comment type="similarity">
    <text evidence="1 3">Belongs to the GMC oxidoreductase family.</text>
</comment>
<dbReference type="Gene3D" id="3.30.560.10">
    <property type="entry name" value="Glucose Oxidase, domain 3"/>
    <property type="match status" value="1"/>
</dbReference>
<dbReference type="InterPro" id="IPR036188">
    <property type="entry name" value="FAD/NAD-bd_sf"/>
</dbReference>
<dbReference type="GeneID" id="107227733"/>
<dbReference type="GO" id="GO:0050660">
    <property type="term" value="F:flavin adenine dinucleotide binding"/>
    <property type="evidence" value="ECO:0007669"/>
    <property type="project" value="InterPro"/>
</dbReference>
<dbReference type="PANTHER" id="PTHR11552:SF217">
    <property type="entry name" value="GLUCOSE DEHYDROGENASE [FAD, QUINONE]"/>
    <property type="match status" value="1"/>
</dbReference>
<dbReference type="RefSeq" id="XP_015524438.2">
    <property type="nucleotide sequence ID" value="XM_015668952.2"/>
</dbReference>
<feature type="domain" description="Glucose-methanol-choline oxidoreductase N-terminal" evidence="6">
    <location>
        <begin position="365"/>
        <end position="379"/>
    </location>
</feature>
<proteinExistence type="inferred from homology"/>
<evidence type="ECO:0000313" key="7">
    <source>
        <dbReference type="Proteomes" id="UP000829291"/>
    </source>
</evidence>
<organism evidence="8">
    <name type="scientific">Neodiprion lecontei</name>
    <name type="common">Redheaded pine sawfly</name>
    <dbReference type="NCBI Taxonomy" id="441921"/>
    <lineage>
        <taxon>Eukaryota</taxon>
        <taxon>Metazoa</taxon>
        <taxon>Ecdysozoa</taxon>
        <taxon>Arthropoda</taxon>
        <taxon>Hexapoda</taxon>
        <taxon>Insecta</taxon>
        <taxon>Pterygota</taxon>
        <taxon>Neoptera</taxon>
        <taxon>Endopterygota</taxon>
        <taxon>Hymenoptera</taxon>
        <taxon>Tenthredinoidea</taxon>
        <taxon>Diprionidae</taxon>
        <taxon>Diprioninae</taxon>
        <taxon>Neodiprion</taxon>
    </lineage>
</organism>
<comment type="cofactor">
    <cofactor evidence="2">
        <name>FAD</name>
        <dbReference type="ChEBI" id="CHEBI:57692"/>
    </cofactor>
</comment>
<reference evidence="8" key="1">
    <citation type="submission" date="2025-08" db="UniProtKB">
        <authorList>
            <consortium name="RefSeq"/>
        </authorList>
    </citation>
    <scope>IDENTIFICATION</scope>
    <source>
        <tissue evidence="8">Thorax and Abdomen</tissue>
    </source>
</reference>
<sequence>MMLVPRSWTIFLILSLSTSLTSLAVPRVSNEINENFNTDDEVLRKNEKLLTDLLDSMEPTATTADEAGSLASTCPRESEKFMTFLEDILKCRDDLGDRLGTIVSNHLDEVDFVVVGSGNAGSVVAARLSEIPNWKVLLLEAGGPAPTATAVPGMYFNYQNSSIDWSFRLEPQSNAFLGQPNGCAQCPRGKVLGGTSVLNGMMYMRGCAKDYDGWRLPGWSWEEVQEFFQRSENNKEVGSCIVEPGHHATGGPLPVERFPHQPKLVWDILAAAKSLGFSIGEDLGAGVKPGFTLAQTMQNHGIRMSAAKAFLEPVMGRKNLHIIPNAMVLKVIVDPKLKKAVGVVYERHGVTRVTKVRKEVILCAGSVQSPQLLMLSGIGPKDHLKDLGIPVIKDIPGVGTNLQNHVSVSVNFKVADEPATNLLDVDAVKEYILGRRGPMSSTGLCQVTGFSYSTTGVRDGRPHIQFFFAGYNANNSRTGDPDEIAYPGGRRFNIVPTLLRTRSRGVLRLRSKNAHQAPKIYGNYFQDANDIPRLREGIRMAISLAETEPLKRVGVELDRTPDENCLHHQFDSDDYWDCVIRQRTNPENHQCGTCAMGTSANPMAVLDHKLRVRGIRRLRVIDASSIPDIVSCNMAAPVMMVAEKGAQIIKEYWQPDKRSIC</sequence>
<evidence type="ECO:0000256" key="4">
    <source>
        <dbReference type="SAM" id="SignalP"/>
    </source>
</evidence>
<accession>A0A6J0CCL7</accession>
<keyword evidence="3" id="KW-0285">Flavoprotein</keyword>
<evidence type="ECO:0000259" key="6">
    <source>
        <dbReference type="PROSITE" id="PS00624"/>
    </source>
</evidence>
<dbReference type="SUPFAM" id="SSF54373">
    <property type="entry name" value="FAD-linked reductases, C-terminal domain"/>
    <property type="match status" value="1"/>
</dbReference>
<dbReference type="SUPFAM" id="SSF51905">
    <property type="entry name" value="FAD/NAD(P)-binding domain"/>
    <property type="match status" value="1"/>
</dbReference>
<keyword evidence="4" id="KW-0732">Signal</keyword>
<dbReference type="PANTHER" id="PTHR11552">
    <property type="entry name" value="GLUCOSE-METHANOL-CHOLINE GMC OXIDOREDUCTASE"/>
    <property type="match status" value="1"/>
</dbReference>
<feature type="binding site" evidence="2">
    <location>
        <position position="328"/>
    </location>
    <ligand>
        <name>FAD</name>
        <dbReference type="ChEBI" id="CHEBI:57692"/>
    </ligand>
</feature>
<feature type="binding site" evidence="2">
    <location>
        <position position="195"/>
    </location>
    <ligand>
        <name>FAD</name>
        <dbReference type="ChEBI" id="CHEBI:57692"/>
    </ligand>
</feature>
<dbReference type="KEGG" id="nlo:107227733"/>
<dbReference type="PROSITE" id="PS00623">
    <property type="entry name" value="GMC_OXRED_1"/>
    <property type="match status" value="1"/>
</dbReference>
<keyword evidence="7" id="KW-1185">Reference proteome</keyword>
<evidence type="ECO:0000313" key="8">
    <source>
        <dbReference type="RefSeq" id="XP_015524438.2"/>
    </source>
</evidence>
<dbReference type="Pfam" id="PF05199">
    <property type="entry name" value="GMC_oxred_C"/>
    <property type="match status" value="1"/>
</dbReference>
<keyword evidence="2 3" id="KW-0274">FAD</keyword>
<dbReference type="InterPro" id="IPR007867">
    <property type="entry name" value="GMC_OxRtase_C"/>
</dbReference>
<name>A0A6J0CCL7_NEOLC</name>
<feature type="binding site" evidence="2">
    <location>
        <position position="191"/>
    </location>
    <ligand>
        <name>FAD</name>
        <dbReference type="ChEBI" id="CHEBI:57692"/>
    </ligand>
</feature>
<evidence type="ECO:0000256" key="3">
    <source>
        <dbReference type="RuleBase" id="RU003968"/>
    </source>
</evidence>
<feature type="domain" description="Glucose-methanol-choline oxidoreductase N-terminal" evidence="5">
    <location>
        <begin position="189"/>
        <end position="212"/>
    </location>
</feature>
<dbReference type="PIRSF" id="PIRSF000137">
    <property type="entry name" value="Alcohol_oxidase"/>
    <property type="match status" value="1"/>
</dbReference>
<dbReference type="InterPro" id="IPR000172">
    <property type="entry name" value="GMC_OxRdtase_N"/>
</dbReference>
<dbReference type="AlphaFoldDB" id="A0A6J0CCL7"/>
<dbReference type="GO" id="GO:0016614">
    <property type="term" value="F:oxidoreductase activity, acting on CH-OH group of donors"/>
    <property type="evidence" value="ECO:0007669"/>
    <property type="project" value="InterPro"/>
</dbReference>
<dbReference type="PROSITE" id="PS00624">
    <property type="entry name" value="GMC_OXRED_2"/>
    <property type="match status" value="1"/>
</dbReference>
<feature type="chain" id="PRO_5047236428" evidence="4">
    <location>
        <begin position="25"/>
        <end position="661"/>
    </location>
</feature>
<feature type="signal peptide" evidence="4">
    <location>
        <begin position="1"/>
        <end position="24"/>
    </location>
</feature>
<dbReference type="OrthoDB" id="269227at2759"/>
<protein>
    <submittedName>
        <fullName evidence="8">Glucose dehydrogenase [FAD, quinone] isoform X1</fullName>
    </submittedName>
</protein>
<dbReference type="Pfam" id="PF00732">
    <property type="entry name" value="GMC_oxred_N"/>
    <property type="match status" value="1"/>
</dbReference>
<dbReference type="InParanoid" id="A0A6J0CCL7"/>
<gene>
    <name evidence="8" type="primary">LOC107227733</name>
</gene>
<evidence type="ECO:0000256" key="1">
    <source>
        <dbReference type="ARBA" id="ARBA00010790"/>
    </source>
</evidence>
<dbReference type="InterPro" id="IPR012132">
    <property type="entry name" value="GMC_OxRdtase"/>
</dbReference>
<dbReference type="Gene3D" id="3.50.50.60">
    <property type="entry name" value="FAD/NAD(P)-binding domain"/>
    <property type="match status" value="1"/>
</dbReference>
<evidence type="ECO:0000259" key="5">
    <source>
        <dbReference type="PROSITE" id="PS00623"/>
    </source>
</evidence>